<name>A0A0U0WAG9_MYCBE</name>
<protein>
    <submittedName>
        <fullName evidence="2">Uncharacterized protein</fullName>
    </submittedName>
</protein>
<accession>A0A0U0WAG9</accession>
<dbReference type="AlphaFoldDB" id="A0A0U0WAG9"/>
<feature type="signal peptide" evidence="1">
    <location>
        <begin position="1"/>
        <end position="28"/>
    </location>
</feature>
<evidence type="ECO:0000256" key="1">
    <source>
        <dbReference type="SAM" id="SignalP"/>
    </source>
</evidence>
<reference evidence="2 3" key="1">
    <citation type="submission" date="2015-03" db="EMBL/GenBank/DDBJ databases">
        <authorList>
            <person name="Murphy D."/>
        </authorList>
    </citation>
    <scope>NUCLEOTIDE SEQUENCE [LARGE SCALE GENOMIC DNA]</scope>
    <source>
        <strain evidence="2 3">DSM 44277</strain>
    </source>
</reference>
<dbReference type="Proteomes" id="UP000198875">
    <property type="component" value="Unassembled WGS sequence"/>
</dbReference>
<gene>
    <name evidence="2" type="ORF">BN971_03251</name>
</gene>
<proteinExistence type="predicted"/>
<sequence precursor="true">MIRTFIAAAVIGCALSAAMVAVSPPTHAGPIQWCDPASPLFDPTVCADESPGGGYSCDPFGPAYDPNYCAAQSRPSGYWRG</sequence>
<dbReference type="OrthoDB" id="9960896at2"/>
<keyword evidence="1" id="KW-0732">Signal</keyword>
<dbReference type="EMBL" id="CSTD01000003">
    <property type="protein sequence ID" value="CPR11958.1"/>
    <property type="molecule type" value="Genomic_DNA"/>
</dbReference>
<organism evidence="2 3">
    <name type="scientific">Mycobacterium bohemicum DSM 44277</name>
    <dbReference type="NCBI Taxonomy" id="1236609"/>
    <lineage>
        <taxon>Bacteria</taxon>
        <taxon>Bacillati</taxon>
        <taxon>Actinomycetota</taxon>
        <taxon>Actinomycetes</taxon>
        <taxon>Mycobacteriales</taxon>
        <taxon>Mycobacteriaceae</taxon>
        <taxon>Mycobacterium</taxon>
    </lineage>
</organism>
<evidence type="ECO:0000313" key="2">
    <source>
        <dbReference type="EMBL" id="CPR11958.1"/>
    </source>
</evidence>
<dbReference type="RefSeq" id="WP_090350307.1">
    <property type="nucleotide sequence ID" value="NZ_CSTD01000003.1"/>
</dbReference>
<feature type="chain" id="PRO_5006703844" evidence="1">
    <location>
        <begin position="29"/>
        <end position="81"/>
    </location>
</feature>
<evidence type="ECO:0000313" key="3">
    <source>
        <dbReference type="Proteomes" id="UP000198875"/>
    </source>
</evidence>